<dbReference type="InterPro" id="IPR003593">
    <property type="entry name" value="AAA+_ATPase"/>
</dbReference>
<dbReference type="GO" id="GO:0015833">
    <property type="term" value="P:peptide transport"/>
    <property type="evidence" value="ECO:0007669"/>
    <property type="project" value="InterPro"/>
</dbReference>
<dbReference type="GO" id="GO:0005524">
    <property type="term" value="F:ATP binding"/>
    <property type="evidence" value="ECO:0007669"/>
    <property type="project" value="UniProtKB-KW"/>
</dbReference>
<dbReference type="PANTHER" id="PTHR43297:SF2">
    <property type="entry name" value="DIPEPTIDE TRANSPORT ATP-BINDING PROTEIN DPPD"/>
    <property type="match status" value="1"/>
</dbReference>
<dbReference type="GO" id="GO:0005886">
    <property type="term" value="C:plasma membrane"/>
    <property type="evidence" value="ECO:0007669"/>
    <property type="project" value="UniProtKB-SubCell"/>
</dbReference>
<evidence type="ECO:0000259" key="8">
    <source>
        <dbReference type="PROSITE" id="PS50893"/>
    </source>
</evidence>
<evidence type="ECO:0000256" key="7">
    <source>
        <dbReference type="ARBA" id="ARBA00023136"/>
    </source>
</evidence>
<keyword evidence="4" id="KW-1003">Cell membrane</keyword>
<dbReference type="Pfam" id="PF00005">
    <property type="entry name" value="ABC_tran"/>
    <property type="match status" value="1"/>
</dbReference>
<keyword evidence="7" id="KW-0472">Membrane</keyword>
<evidence type="ECO:0000256" key="2">
    <source>
        <dbReference type="ARBA" id="ARBA00005417"/>
    </source>
</evidence>
<dbReference type="InterPro" id="IPR050388">
    <property type="entry name" value="ABC_Ni/Peptide_Import"/>
</dbReference>
<gene>
    <name evidence="9" type="ORF">FHP25_37850</name>
</gene>
<dbReference type="GO" id="GO:0055085">
    <property type="term" value="P:transmembrane transport"/>
    <property type="evidence" value="ECO:0007669"/>
    <property type="project" value="UniProtKB-ARBA"/>
</dbReference>
<dbReference type="NCBIfam" id="TIGR01727">
    <property type="entry name" value="oligo_HPY"/>
    <property type="match status" value="1"/>
</dbReference>
<dbReference type="Pfam" id="PF08352">
    <property type="entry name" value="oligo_HPY"/>
    <property type="match status" value="1"/>
</dbReference>
<comment type="similarity">
    <text evidence="2">Belongs to the ABC transporter superfamily.</text>
</comment>
<comment type="subcellular location">
    <subcellularLocation>
        <location evidence="1">Cell inner membrane</location>
        <topology evidence="1">Peripheral membrane protein</topology>
    </subcellularLocation>
</comment>
<dbReference type="AlphaFoldDB" id="A0A5C8P8M6"/>
<dbReference type="CDD" id="cd03257">
    <property type="entry name" value="ABC_NikE_OppD_transporters"/>
    <property type="match status" value="1"/>
</dbReference>
<keyword evidence="3" id="KW-0813">Transport</keyword>
<evidence type="ECO:0000313" key="10">
    <source>
        <dbReference type="Proteomes" id="UP000321638"/>
    </source>
</evidence>
<keyword evidence="5" id="KW-0547">Nucleotide-binding</keyword>
<dbReference type="GO" id="GO:0016887">
    <property type="term" value="F:ATP hydrolysis activity"/>
    <property type="evidence" value="ECO:0007669"/>
    <property type="project" value="InterPro"/>
</dbReference>
<sequence length="350" mass="37444">MTAEPLLSLENLSTHYVSQQGSRVVRAVDDVTLSLNAGESLGIVGESGSGKTTLALTILRLLPPAARIVSGRLVFDGEDLRTKSDSEMRRVRGKRIAMVLQDPMASLNPLFSIGDQVGEPIRVHEGASRASAWQRAVGLLKSVRIASPEMRVRQYPHEMSGGMRQRIVGAIGISCGPRLLIADEPTTSLDLTIQAQYLDLLRDLQRRHALTLIFITHNLGIVARMCNRLAVMYAGRVVEQGPVARIFNAPAHPYTQALLGSLPRMSDERERLTAIEGQPPDLASLPPGCAFAARCPMAFARCAAEAPPEFTLGEGRTARCWLAAPATARAPLSAHAVGGEGGAHAEGIGG</sequence>
<dbReference type="EMBL" id="VDUZ01000074">
    <property type="protein sequence ID" value="TXL69701.1"/>
    <property type="molecule type" value="Genomic_DNA"/>
</dbReference>
<dbReference type="PROSITE" id="PS50893">
    <property type="entry name" value="ABC_TRANSPORTER_2"/>
    <property type="match status" value="1"/>
</dbReference>
<feature type="domain" description="ABC transporter" evidence="8">
    <location>
        <begin position="7"/>
        <end position="259"/>
    </location>
</feature>
<dbReference type="SUPFAM" id="SSF52540">
    <property type="entry name" value="P-loop containing nucleoside triphosphate hydrolases"/>
    <property type="match status" value="1"/>
</dbReference>
<dbReference type="SMART" id="SM00382">
    <property type="entry name" value="AAA"/>
    <property type="match status" value="1"/>
</dbReference>
<dbReference type="InterPro" id="IPR027417">
    <property type="entry name" value="P-loop_NTPase"/>
</dbReference>
<dbReference type="FunFam" id="3.40.50.300:FF:000016">
    <property type="entry name" value="Oligopeptide ABC transporter ATP-binding component"/>
    <property type="match status" value="1"/>
</dbReference>
<evidence type="ECO:0000256" key="4">
    <source>
        <dbReference type="ARBA" id="ARBA00022475"/>
    </source>
</evidence>
<dbReference type="InterPro" id="IPR003439">
    <property type="entry name" value="ABC_transporter-like_ATP-bd"/>
</dbReference>
<accession>A0A5C8P8M6</accession>
<keyword evidence="10" id="KW-1185">Reference proteome</keyword>
<dbReference type="PANTHER" id="PTHR43297">
    <property type="entry name" value="OLIGOPEPTIDE TRANSPORT ATP-BINDING PROTEIN APPD"/>
    <property type="match status" value="1"/>
</dbReference>
<evidence type="ECO:0000313" key="9">
    <source>
        <dbReference type="EMBL" id="TXL69701.1"/>
    </source>
</evidence>
<name>A0A5C8P8M6_9HYPH</name>
<dbReference type="RefSeq" id="WP_147852206.1">
    <property type="nucleotide sequence ID" value="NZ_VDUZ01000074.1"/>
</dbReference>
<comment type="caution">
    <text evidence="9">The sequence shown here is derived from an EMBL/GenBank/DDBJ whole genome shotgun (WGS) entry which is preliminary data.</text>
</comment>
<reference evidence="9 10" key="1">
    <citation type="submission" date="2019-06" db="EMBL/GenBank/DDBJ databases">
        <title>New taxonomy in bacterial strain CC-CFT640, isolated from vineyard.</title>
        <authorList>
            <person name="Lin S.-Y."/>
            <person name="Tsai C.-F."/>
            <person name="Young C.-C."/>
        </authorList>
    </citation>
    <scope>NUCLEOTIDE SEQUENCE [LARGE SCALE GENOMIC DNA]</scope>
    <source>
        <strain evidence="9 10">CC-CFT640</strain>
    </source>
</reference>
<evidence type="ECO:0000256" key="3">
    <source>
        <dbReference type="ARBA" id="ARBA00022448"/>
    </source>
</evidence>
<evidence type="ECO:0000256" key="6">
    <source>
        <dbReference type="ARBA" id="ARBA00022840"/>
    </source>
</evidence>
<proteinExistence type="inferred from homology"/>
<organism evidence="9 10">
    <name type="scientific">Vineibacter terrae</name>
    <dbReference type="NCBI Taxonomy" id="2586908"/>
    <lineage>
        <taxon>Bacteria</taxon>
        <taxon>Pseudomonadati</taxon>
        <taxon>Pseudomonadota</taxon>
        <taxon>Alphaproteobacteria</taxon>
        <taxon>Hyphomicrobiales</taxon>
        <taxon>Vineibacter</taxon>
    </lineage>
</organism>
<protein>
    <submittedName>
        <fullName evidence="9">ABC transporter ATP-binding protein</fullName>
    </submittedName>
</protein>
<evidence type="ECO:0000256" key="1">
    <source>
        <dbReference type="ARBA" id="ARBA00004417"/>
    </source>
</evidence>
<keyword evidence="6 9" id="KW-0067">ATP-binding</keyword>
<dbReference type="Proteomes" id="UP000321638">
    <property type="component" value="Unassembled WGS sequence"/>
</dbReference>
<dbReference type="InterPro" id="IPR013563">
    <property type="entry name" value="Oligopep_ABC_C"/>
</dbReference>
<dbReference type="Gene3D" id="3.40.50.300">
    <property type="entry name" value="P-loop containing nucleotide triphosphate hydrolases"/>
    <property type="match status" value="1"/>
</dbReference>
<evidence type="ECO:0000256" key="5">
    <source>
        <dbReference type="ARBA" id="ARBA00022741"/>
    </source>
</evidence>
<dbReference type="OrthoDB" id="37801at2"/>